<dbReference type="PANTHER" id="PTHR42923">
    <property type="entry name" value="PROTOPORPHYRINOGEN OXIDASE"/>
    <property type="match status" value="1"/>
</dbReference>
<proteinExistence type="predicted"/>
<evidence type="ECO:0000256" key="1">
    <source>
        <dbReference type="SAM" id="MobiDB-lite"/>
    </source>
</evidence>
<sequence length="522" mass="56458">MSLFPVTRRSRPWHPGRDPRAVRHPALPGLDRAAEGAGPVVVVGGGVAGLAAATGLAERGVPVVLVEPQDELGGRVRAWALEDGRSMSRGFHAFFRQYYNLRSLLRRADPGLDHLVPIEDYPLVMADGPEDSFTGIPRTPPLNLAAFVAKSPSFTLRDLTRVDAGAAMELLDVAFPATFSDYDGESAAHFLDRLRFPPLARHLALEVFARSFFADPDDFAAGELVAMFHAYFLGSSEGLLFDVPDDDYETTLWGPVRLHLEGLGVDVRTGASVTGLDLSGAGAAVVTLASGEELEAAAVVLAADPTTARGLLLASGIEDEAWRERVALQRLAPPFAVWRLWLDRRAAPGRPPFLGTSGFGPVDNVSLLEQFEAGARAWSDEHGGSVVELHAYALPHEDGVVDEKALRARMRVELARVCPELTHAVAVHEEWLVRRDCPLAAPTPWADRLTVSTPDPRLVLAGDGVRCDYPVALMERAATTGFLAANRLLADVGVRGHDLWSVPMQARNRVSAPLHRLLLRVS</sequence>
<gene>
    <name evidence="3" type="ORF">FHX39_000233</name>
</gene>
<dbReference type="AlphaFoldDB" id="A0A7W5JS09"/>
<dbReference type="EMBL" id="JACHZG010000001">
    <property type="protein sequence ID" value="MBB3325289.1"/>
    <property type="molecule type" value="Genomic_DNA"/>
</dbReference>
<evidence type="ECO:0000313" key="4">
    <source>
        <dbReference type="Proteomes" id="UP000565572"/>
    </source>
</evidence>
<feature type="domain" description="Amine oxidase" evidence="2">
    <location>
        <begin position="47"/>
        <end position="489"/>
    </location>
</feature>
<dbReference type="Proteomes" id="UP000565572">
    <property type="component" value="Unassembled WGS sequence"/>
</dbReference>
<dbReference type="RefSeq" id="WP_183336071.1">
    <property type="nucleotide sequence ID" value="NZ_JACHZG010000001.1"/>
</dbReference>
<dbReference type="SUPFAM" id="SSF51905">
    <property type="entry name" value="FAD/NAD(P)-binding domain"/>
    <property type="match status" value="1"/>
</dbReference>
<evidence type="ECO:0000259" key="2">
    <source>
        <dbReference type="Pfam" id="PF01593"/>
    </source>
</evidence>
<dbReference type="Gene3D" id="3.50.50.60">
    <property type="entry name" value="FAD/NAD(P)-binding domain"/>
    <property type="match status" value="1"/>
</dbReference>
<dbReference type="InterPro" id="IPR050464">
    <property type="entry name" value="Zeta_carotene_desat/Oxidored"/>
</dbReference>
<keyword evidence="4" id="KW-1185">Reference proteome</keyword>
<name>A0A7W5JS09_9ACTN</name>
<dbReference type="Pfam" id="PF01593">
    <property type="entry name" value="Amino_oxidase"/>
    <property type="match status" value="1"/>
</dbReference>
<accession>A0A7W5JS09</accession>
<dbReference type="GO" id="GO:0016491">
    <property type="term" value="F:oxidoreductase activity"/>
    <property type="evidence" value="ECO:0007669"/>
    <property type="project" value="InterPro"/>
</dbReference>
<dbReference type="InterPro" id="IPR036188">
    <property type="entry name" value="FAD/NAD-bd_sf"/>
</dbReference>
<feature type="region of interest" description="Disordered" evidence="1">
    <location>
        <begin position="1"/>
        <end position="25"/>
    </location>
</feature>
<dbReference type="InterPro" id="IPR002937">
    <property type="entry name" value="Amino_oxidase"/>
</dbReference>
<reference evidence="3 4" key="1">
    <citation type="submission" date="2020-08" db="EMBL/GenBank/DDBJ databases">
        <title>Sequencing the genomes of 1000 actinobacteria strains.</title>
        <authorList>
            <person name="Klenk H.-P."/>
        </authorList>
    </citation>
    <scope>NUCLEOTIDE SEQUENCE [LARGE SCALE GENOMIC DNA]</scope>
    <source>
        <strain evidence="3 4">DSM 11053</strain>
    </source>
</reference>
<dbReference type="PANTHER" id="PTHR42923:SF43">
    <property type="entry name" value="AMINE OXIDASE"/>
    <property type="match status" value="1"/>
</dbReference>
<protein>
    <submittedName>
        <fullName evidence="3">Isorenieratene synthase</fullName>
    </submittedName>
</protein>
<evidence type="ECO:0000313" key="3">
    <source>
        <dbReference type="EMBL" id="MBB3325289.1"/>
    </source>
</evidence>
<organism evidence="3 4">
    <name type="scientific">Microlunatus antarcticus</name>
    <dbReference type="NCBI Taxonomy" id="53388"/>
    <lineage>
        <taxon>Bacteria</taxon>
        <taxon>Bacillati</taxon>
        <taxon>Actinomycetota</taxon>
        <taxon>Actinomycetes</taxon>
        <taxon>Propionibacteriales</taxon>
        <taxon>Propionibacteriaceae</taxon>
        <taxon>Microlunatus</taxon>
    </lineage>
</organism>
<comment type="caution">
    <text evidence="3">The sequence shown here is derived from an EMBL/GenBank/DDBJ whole genome shotgun (WGS) entry which is preliminary data.</text>
</comment>